<dbReference type="EMBL" id="VUOE01000001">
    <property type="protein sequence ID" value="KAA2218235.1"/>
    <property type="molecule type" value="Genomic_DNA"/>
</dbReference>
<dbReference type="GO" id="GO:0015074">
    <property type="term" value="P:DNA integration"/>
    <property type="evidence" value="ECO:0007669"/>
    <property type="project" value="InterPro"/>
</dbReference>
<dbReference type="InterPro" id="IPR025269">
    <property type="entry name" value="SAM-like_dom"/>
</dbReference>
<dbReference type="AlphaFoldDB" id="A0A5B2TWS0"/>
<name>A0A5B2TWS0_9FLAO</name>
<dbReference type="Proteomes" id="UP000323188">
    <property type="component" value="Unassembled WGS sequence"/>
</dbReference>
<dbReference type="InterPro" id="IPR002104">
    <property type="entry name" value="Integrase_catalytic"/>
</dbReference>
<evidence type="ECO:0000313" key="6">
    <source>
        <dbReference type="Proteomes" id="UP000323188"/>
    </source>
</evidence>
<accession>A0A5B2TWS0</accession>
<evidence type="ECO:0000256" key="2">
    <source>
        <dbReference type="ARBA" id="ARBA00023125"/>
    </source>
</evidence>
<dbReference type="InterPro" id="IPR011010">
    <property type="entry name" value="DNA_brk_join_enz"/>
</dbReference>
<comment type="similarity">
    <text evidence="1">Belongs to the 'phage' integrase family.</text>
</comment>
<evidence type="ECO:0000256" key="1">
    <source>
        <dbReference type="ARBA" id="ARBA00008857"/>
    </source>
</evidence>
<keyword evidence="2" id="KW-0238">DNA-binding</keyword>
<organism evidence="5 6">
    <name type="scientific">Maribacter flavus</name>
    <dbReference type="NCBI Taxonomy" id="1658664"/>
    <lineage>
        <taxon>Bacteria</taxon>
        <taxon>Pseudomonadati</taxon>
        <taxon>Bacteroidota</taxon>
        <taxon>Flavobacteriia</taxon>
        <taxon>Flavobacteriales</taxon>
        <taxon>Flavobacteriaceae</taxon>
        <taxon>Maribacter</taxon>
    </lineage>
</organism>
<dbReference type="InterPro" id="IPR035386">
    <property type="entry name" value="Arm-DNA-bind_5"/>
</dbReference>
<evidence type="ECO:0000256" key="3">
    <source>
        <dbReference type="ARBA" id="ARBA00023172"/>
    </source>
</evidence>
<dbReference type="Pfam" id="PF13102">
    <property type="entry name" value="Phage_int_SAM_5"/>
    <property type="match status" value="1"/>
</dbReference>
<dbReference type="Gene3D" id="1.10.150.130">
    <property type="match status" value="1"/>
</dbReference>
<dbReference type="Pfam" id="PF00589">
    <property type="entry name" value="Phage_integrase"/>
    <property type="match status" value="1"/>
</dbReference>
<dbReference type="RefSeq" id="WP_154916855.1">
    <property type="nucleotide sequence ID" value="NZ_VUOE01000001.1"/>
</dbReference>
<dbReference type="Gene3D" id="1.10.443.10">
    <property type="entry name" value="Intergrase catalytic core"/>
    <property type="match status" value="1"/>
</dbReference>
<proteinExistence type="inferred from homology"/>
<dbReference type="SUPFAM" id="SSF56349">
    <property type="entry name" value="DNA breaking-rejoining enzymes"/>
    <property type="match status" value="1"/>
</dbReference>
<dbReference type="GO" id="GO:0006310">
    <property type="term" value="P:DNA recombination"/>
    <property type="evidence" value="ECO:0007669"/>
    <property type="project" value="UniProtKB-KW"/>
</dbReference>
<dbReference type="GO" id="GO:0003677">
    <property type="term" value="F:DNA binding"/>
    <property type="evidence" value="ECO:0007669"/>
    <property type="project" value="UniProtKB-KW"/>
</dbReference>
<keyword evidence="3" id="KW-0233">DNA recombination</keyword>
<dbReference type="InterPro" id="IPR010998">
    <property type="entry name" value="Integrase_recombinase_N"/>
</dbReference>
<reference evidence="5 6" key="1">
    <citation type="submission" date="2019-09" db="EMBL/GenBank/DDBJ databases">
        <authorList>
            <person name="Khan S.A."/>
            <person name="Jeon C.O."/>
            <person name="Chun B.H."/>
            <person name="Jeong S.E."/>
        </authorList>
    </citation>
    <scope>NUCLEOTIDE SEQUENCE [LARGE SCALE GENOMIC DNA]</scope>
    <source>
        <strain evidence="5 6">KCTC 42508</strain>
    </source>
</reference>
<comment type="caution">
    <text evidence="5">The sequence shown here is derived from an EMBL/GenBank/DDBJ whole genome shotgun (WGS) entry which is preliminary data.</text>
</comment>
<dbReference type="PANTHER" id="PTHR30349">
    <property type="entry name" value="PHAGE INTEGRASE-RELATED"/>
    <property type="match status" value="1"/>
</dbReference>
<gene>
    <name evidence="5" type="ORF">F0361_01045</name>
</gene>
<protein>
    <submittedName>
        <fullName evidence="5">Tyrosine-type recombinase/integrase</fullName>
    </submittedName>
</protein>
<evidence type="ECO:0000259" key="4">
    <source>
        <dbReference type="PROSITE" id="PS51898"/>
    </source>
</evidence>
<dbReference type="InterPro" id="IPR050090">
    <property type="entry name" value="Tyrosine_recombinase_XerCD"/>
</dbReference>
<evidence type="ECO:0000313" key="5">
    <source>
        <dbReference type="EMBL" id="KAA2218235.1"/>
    </source>
</evidence>
<dbReference type="PANTHER" id="PTHR30349:SF64">
    <property type="entry name" value="PROPHAGE INTEGRASE INTD-RELATED"/>
    <property type="match status" value="1"/>
</dbReference>
<dbReference type="PROSITE" id="PS51898">
    <property type="entry name" value="TYR_RECOMBINASE"/>
    <property type="match status" value="1"/>
</dbReference>
<sequence>MTYFAQEFVTRLDTKKMFVTIKTKFVLRDYINQEGKSPLYLFISSPGDRKRPKTDLEFFPEDWDPITQRLKPKAYNSETYNQVLDNIEAKIAKIKTIYLLNEKPLTASKLEYELKNTTDRVDFKVFFRKQMEAEKKMYSMRYYKRMMVVLNKVEDYPGEILFSDITPDFENKFRVYLADMGNSKTTINSNLSVLKKFLIKAQKSGIKFPLDALDVKVGKTHGNRIDLKPKELEKFYNFYFSEFISEEWSLVLGYFLFSCFTSIRWGNIMEQNREQLLSQRMIRFYVSKSEKLQSIVINDKAYKVIQHNPKLFVEELTDVHVNREIKKIAQLLGYKSKISFHVARHTFATNFIRMGGSVIKLKTIMGHSKIETTMIYVHIVEQEANEDMALMDKLF</sequence>
<dbReference type="Pfam" id="PF17293">
    <property type="entry name" value="Arm-DNA-bind_5"/>
    <property type="match status" value="1"/>
</dbReference>
<dbReference type="InterPro" id="IPR013762">
    <property type="entry name" value="Integrase-like_cat_sf"/>
</dbReference>
<feature type="domain" description="Tyr recombinase" evidence="4">
    <location>
        <begin position="222"/>
        <end position="389"/>
    </location>
</feature>